<protein>
    <recommendedName>
        <fullName evidence="5">Radical SAM core domain-containing protein</fullName>
    </recommendedName>
</protein>
<dbReference type="InterPro" id="IPR013785">
    <property type="entry name" value="Aldolase_TIM"/>
</dbReference>
<dbReference type="InterPro" id="IPR058240">
    <property type="entry name" value="rSAM_sf"/>
</dbReference>
<sequence length="860" mass="97497">GLIKKDADFSQKLPGERLPVTQSLEVAILGLGDWGQQVILRSLENTPFSFIKQFHLIAGENYESVFTQFSKAPKMQVYRAGEYEAVLKNTSISAVIISTPCQTHYELAKTALFAGKHVFVEKTFVLEETHAAELISLAQKKGLTLMVGYEFMYDDGFSETRDLIKDFAFGEITEVELYLFNMKKGALSNNEKYGTSIVNHHVTHLLSILQTLLGVQRMDKIDLLEAESEYVRLRLRYGGIETTLVAAVDLPNRQNYRTAIIRGTEKTLEIAFDGPHPVFTLKKTSNAALISAMDEEYPRPFQQTFTTPSVQREFEHFFDCMTQNRRTLSGGQTALHLVKMTDQIEKSYQEKMRVAQEQFADEAAQTRQDILQIQKTFLLEKSQDAGFSEINTSEISTSEVNTLKRNETQALKGVETTLAVVNYLSNKPYTSADEIARHLNLNLDALKTIYQIMQRVPGVQKIFSRGDNYDYFKVVERFFEQNHYEVTFFVGLSCPYKCSFCRMTMASQEKKEGYLGQGEIDGRSLRFSIKKPDLLKYHEVVKVLDGLEDMRDLGRPVTVKISGGLEPLSDPERVAFILEAAKKRGFPVRIYSNGILANTPDKREIVLSCDDFRISLNALNEDYFQDIYRLGTTKSKKISYANIETTLRELVAERTRLASKTRIGINYVVVKGNIYEMWLMVALCRNIGLDYVNFNTDYCDDFDDKAYIAIDQQIKKIKTMQGRGDFLSLKIEFGGALLKNNVFAKQPQGEFDPGSMAKLKVFVDPAGEVTPVHEGTYPFRTSEGKTEQNPYVLGKLSGETNLKGLLKEDHALSPIEFRYLAPFELILGLELMREEKDEACGIKATDSPYRRSDAITTSIS</sequence>
<evidence type="ECO:0000259" key="5">
    <source>
        <dbReference type="PROSITE" id="PS51918"/>
    </source>
</evidence>
<dbReference type="SUPFAM" id="SSF51735">
    <property type="entry name" value="NAD(P)-binding Rossmann-fold domains"/>
    <property type="match status" value="1"/>
</dbReference>
<dbReference type="SUPFAM" id="SSF102114">
    <property type="entry name" value="Radical SAM enzymes"/>
    <property type="match status" value="1"/>
</dbReference>
<keyword evidence="4" id="KW-0411">Iron-sulfur</keyword>
<dbReference type="PROSITE" id="PS51918">
    <property type="entry name" value="RADICAL_SAM"/>
    <property type="match status" value="1"/>
</dbReference>
<dbReference type="GO" id="GO:0051536">
    <property type="term" value="F:iron-sulfur cluster binding"/>
    <property type="evidence" value="ECO:0007669"/>
    <property type="project" value="UniProtKB-KW"/>
</dbReference>
<keyword evidence="3" id="KW-0408">Iron</keyword>
<dbReference type="GO" id="GO:0046872">
    <property type="term" value="F:metal ion binding"/>
    <property type="evidence" value="ECO:0007669"/>
    <property type="project" value="UniProtKB-KW"/>
</dbReference>
<evidence type="ECO:0000256" key="2">
    <source>
        <dbReference type="ARBA" id="ARBA00022723"/>
    </source>
</evidence>
<dbReference type="InterPro" id="IPR051450">
    <property type="entry name" value="Gfo/Idh/MocA_Oxidoreductases"/>
</dbReference>
<feature type="non-terminal residue" evidence="6">
    <location>
        <position position="1"/>
    </location>
</feature>
<organism evidence="6">
    <name type="scientific">hydrothermal vent metagenome</name>
    <dbReference type="NCBI Taxonomy" id="652676"/>
    <lineage>
        <taxon>unclassified sequences</taxon>
        <taxon>metagenomes</taxon>
        <taxon>ecological metagenomes</taxon>
    </lineage>
</organism>
<dbReference type="PANTHER" id="PTHR43377:SF6">
    <property type="entry name" value="GFO_IDH_MOCA-LIKE OXIDOREDUCTASE N-TERMINAL DOMAIN-CONTAINING PROTEIN"/>
    <property type="match status" value="1"/>
</dbReference>
<dbReference type="Gene3D" id="3.20.20.70">
    <property type="entry name" value="Aldolase class I"/>
    <property type="match status" value="1"/>
</dbReference>
<evidence type="ECO:0000256" key="3">
    <source>
        <dbReference type="ARBA" id="ARBA00023004"/>
    </source>
</evidence>
<dbReference type="AlphaFoldDB" id="A0A3B1DG75"/>
<dbReference type="InterPro" id="IPR007197">
    <property type="entry name" value="rSAM"/>
</dbReference>
<proteinExistence type="predicted"/>
<dbReference type="SFLD" id="SFLDS00029">
    <property type="entry name" value="Radical_SAM"/>
    <property type="match status" value="1"/>
</dbReference>
<dbReference type="Pfam" id="PF01408">
    <property type="entry name" value="GFO_IDH_MocA"/>
    <property type="match status" value="1"/>
</dbReference>
<dbReference type="CDD" id="cd01335">
    <property type="entry name" value="Radical_SAM"/>
    <property type="match status" value="1"/>
</dbReference>
<dbReference type="Pfam" id="PF02894">
    <property type="entry name" value="GFO_IDH_MocA_C"/>
    <property type="match status" value="1"/>
</dbReference>
<dbReference type="Gene3D" id="3.30.360.10">
    <property type="entry name" value="Dihydrodipicolinate Reductase, domain 2"/>
    <property type="match status" value="1"/>
</dbReference>
<dbReference type="GO" id="GO:0000166">
    <property type="term" value="F:nucleotide binding"/>
    <property type="evidence" value="ECO:0007669"/>
    <property type="project" value="InterPro"/>
</dbReference>
<accession>A0A3B1DG75</accession>
<dbReference type="Gene3D" id="3.40.50.720">
    <property type="entry name" value="NAD(P)-binding Rossmann-like Domain"/>
    <property type="match status" value="1"/>
</dbReference>
<dbReference type="GO" id="GO:0003824">
    <property type="term" value="F:catalytic activity"/>
    <property type="evidence" value="ECO:0007669"/>
    <property type="project" value="InterPro"/>
</dbReference>
<evidence type="ECO:0000256" key="1">
    <source>
        <dbReference type="ARBA" id="ARBA00022691"/>
    </source>
</evidence>
<dbReference type="EMBL" id="UOGF01000032">
    <property type="protein sequence ID" value="VAX27657.1"/>
    <property type="molecule type" value="Genomic_DNA"/>
</dbReference>
<dbReference type="InterPro" id="IPR000683">
    <property type="entry name" value="Gfo/Idh/MocA-like_OxRdtase_N"/>
</dbReference>
<evidence type="ECO:0000313" key="6">
    <source>
        <dbReference type="EMBL" id="VAX27657.1"/>
    </source>
</evidence>
<feature type="domain" description="Radical SAM core" evidence="5">
    <location>
        <begin position="478"/>
        <end position="736"/>
    </location>
</feature>
<dbReference type="Pfam" id="PF04055">
    <property type="entry name" value="Radical_SAM"/>
    <property type="match status" value="1"/>
</dbReference>
<dbReference type="InterPro" id="IPR004104">
    <property type="entry name" value="Gfo/Idh/MocA-like_OxRdtase_C"/>
</dbReference>
<dbReference type="PANTHER" id="PTHR43377">
    <property type="entry name" value="BILIVERDIN REDUCTASE A"/>
    <property type="match status" value="1"/>
</dbReference>
<gene>
    <name evidence="6" type="ORF">MNBD_NITROSPIRAE01-1725</name>
</gene>
<evidence type="ECO:0000256" key="4">
    <source>
        <dbReference type="ARBA" id="ARBA00023014"/>
    </source>
</evidence>
<dbReference type="InterPro" id="IPR036291">
    <property type="entry name" value="NAD(P)-bd_dom_sf"/>
</dbReference>
<keyword evidence="2" id="KW-0479">Metal-binding</keyword>
<keyword evidence="1" id="KW-0949">S-adenosyl-L-methionine</keyword>
<name>A0A3B1DG75_9ZZZZ</name>
<reference evidence="6" key="1">
    <citation type="submission" date="2018-06" db="EMBL/GenBank/DDBJ databases">
        <authorList>
            <person name="Zhirakovskaya E."/>
        </authorList>
    </citation>
    <scope>NUCLEOTIDE SEQUENCE</scope>
</reference>